<dbReference type="AlphaFoldDB" id="A0A8J2P3R8"/>
<reference evidence="1" key="1">
    <citation type="submission" date="2021-06" db="EMBL/GenBank/DDBJ databases">
        <authorList>
            <person name="Hodson N. C."/>
            <person name="Mongue J. A."/>
            <person name="Jaron S. K."/>
        </authorList>
    </citation>
    <scope>NUCLEOTIDE SEQUENCE</scope>
</reference>
<keyword evidence="2" id="KW-1185">Reference proteome</keyword>
<sequence>MTDHSLFIICDDLCFCLNIENLGPQMSNVLSSLDTVGAERALSILKPPFRLEFIHIRINEALFSTWQGVSSNDVTQSISHISPHQSPTTCYYPETPSFSPPVPRPGYTNTVYGIINGQPLELLLVFFFT</sequence>
<dbReference type="Proteomes" id="UP000708208">
    <property type="component" value="Unassembled WGS sequence"/>
</dbReference>
<protein>
    <submittedName>
        <fullName evidence="1">Uncharacterized protein</fullName>
    </submittedName>
</protein>
<dbReference type="EMBL" id="CAJVCH010201601">
    <property type="protein sequence ID" value="CAG7730865.1"/>
    <property type="molecule type" value="Genomic_DNA"/>
</dbReference>
<accession>A0A8J2P3R8</accession>
<comment type="caution">
    <text evidence="1">The sequence shown here is derived from an EMBL/GenBank/DDBJ whole genome shotgun (WGS) entry which is preliminary data.</text>
</comment>
<name>A0A8J2P3R8_9HEXA</name>
<evidence type="ECO:0000313" key="1">
    <source>
        <dbReference type="EMBL" id="CAG7730865.1"/>
    </source>
</evidence>
<feature type="non-terminal residue" evidence="1">
    <location>
        <position position="129"/>
    </location>
</feature>
<proteinExistence type="predicted"/>
<organism evidence="1 2">
    <name type="scientific">Allacma fusca</name>
    <dbReference type="NCBI Taxonomy" id="39272"/>
    <lineage>
        <taxon>Eukaryota</taxon>
        <taxon>Metazoa</taxon>
        <taxon>Ecdysozoa</taxon>
        <taxon>Arthropoda</taxon>
        <taxon>Hexapoda</taxon>
        <taxon>Collembola</taxon>
        <taxon>Symphypleona</taxon>
        <taxon>Sminthuridae</taxon>
        <taxon>Allacma</taxon>
    </lineage>
</organism>
<gene>
    <name evidence="1" type="ORF">AFUS01_LOCUS19481</name>
</gene>
<evidence type="ECO:0000313" key="2">
    <source>
        <dbReference type="Proteomes" id="UP000708208"/>
    </source>
</evidence>